<evidence type="ECO:0008006" key="4">
    <source>
        <dbReference type="Google" id="ProtNLM"/>
    </source>
</evidence>
<proteinExistence type="predicted"/>
<dbReference type="EMBL" id="JBHTBF010000002">
    <property type="protein sequence ID" value="MFC7316936.1"/>
    <property type="molecule type" value="Genomic_DNA"/>
</dbReference>
<protein>
    <recommendedName>
        <fullName evidence="4">Small CPxCG-related zinc finger protein</fullName>
    </recommendedName>
</protein>
<dbReference type="Proteomes" id="UP001596547">
    <property type="component" value="Unassembled WGS sequence"/>
</dbReference>
<keyword evidence="3" id="KW-1185">Reference proteome</keyword>
<evidence type="ECO:0000313" key="3">
    <source>
        <dbReference type="Proteomes" id="UP001596547"/>
    </source>
</evidence>
<gene>
    <name evidence="2" type="ORF">ACFQPE_09025</name>
</gene>
<comment type="caution">
    <text evidence="2">The sequence shown here is derived from an EMBL/GenBank/DDBJ whole genome shotgun (WGS) entry which is preliminary data.</text>
</comment>
<feature type="region of interest" description="Disordered" evidence="1">
    <location>
        <begin position="1"/>
        <end position="26"/>
    </location>
</feature>
<name>A0ABD6A8L8_9EURY</name>
<reference evidence="2 3" key="1">
    <citation type="journal article" date="2019" name="Int. J. Syst. Evol. Microbiol.">
        <title>The Global Catalogue of Microorganisms (GCM) 10K type strain sequencing project: providing services to taxonomists for standard genome sequencing and annotation.</title>
        <authorList>
            <consortium name="The Broad Institute Genomics Platform"/>
            <consortium name="The Broad Institute Genome Sequencing Center for Infectious Disease"/>
            <person name="Wu L."/>
            <person name="Ma J."/>
        </authorList>
    </citation>
    <scope>NUCLEOTIDE SEQUENCE [LARGE SCALE GENOMIC DNA]</scope>
    <source>
        <strain evidence="2 3">PSR21</strain>
    </source>
</reference>
<accession>A0ABD6A8L8</accession>
<organism evidence="2 3">
    <name type="scientific">Halomarina halobia</name>
    <dbReference type="NCBI Taxonomy" id="3033386"/>
    <lineage>
        <taxon>Archaea</taxon>
        <taxon>Methanobacteriati</taxon>
        <taxon>Methanobacteriota</taxon>
        <taxon>Stenosarchaea group</taxon>
        <taxon>Halobacteria</taxon>
        <taxon>Halobacteriales</taxon>
        <taxon>Natronomonadaceae</taxon>
        <taxon>Halomarina</taxon>
    </lineage>
</organism>
<dbReference type="RefSeq" id="WP_276303805.1">
    <property type="nucleotide sequence ID" value="NZ_CP119992.1"/>
</dbReference>
<evidence type="ECO:0000256" key="1">
    <source>
        <dbReference type="SAM" id="MobiDB-lite"/>
    </source>
</evidence>
<evidence type="ECO:0000313" key="2">
    <source>
        <dbReference type="EMBL" id="MFC7316936.1"/>
    </source>
</evidence>
<dbReference type="GeneID" id="79316411"/>
<dbReference type="AlphaFoldDB" id="A0ABD6A8L8"/>
<feature type="compositionally biased region" description="Basic and acidic residues" evidence="1">
    <location>
        <begin position="9"/>
        <end position="23"/>
    </location>
</feature>
<sequence length="70" mass="7424">MGLISTIRDALEPPERTSDRSDTESSGAYWCHDCGVRLLDAEVGSDDPACPECGEALTFERSPDSAGCAC</sequence>